<evidence type="ECO:0008006" key="5">
    <source>
        <dbReference type="Google" id="ProtNLM"/>
    </source>
</evidence>
<dbReference type="HOGENOM" id="CLU_051638_7_4_9"/>
<keyword evidence="4" id="KW-1185">Reference proteome</keyword>
<dbReference type="STRING" id="1286171.EAL2_c20060"/>
<accession>W8TM56</accession>
<dbReference type="PANTHER" id="PTHR23416">
    <property type="entry name" value="SIALIC ACID SYNTHASE-RELATED"/>
    <property type="match status" value="1"/>
</dbReference>
<dbReference type="InterPro" id="IPR001451">
    <property type="entry name" value="Hexapep"/>
</dbReference>
<dbReference type="Pfam" id="PF00132">
    <property type="entry name" value="Hexapep"/>
    <property type="match status" value="1"/>
</dbReference>
<proteinExistence type="inferred from homology"/>
<name>W8TM56_PEPAC</name>
<dbReference type="PANTHER" id="PTHR23416:SF23">
    <property type="entry name" value="ACETYLTRANSFERASE C18B11.09C-RELATED"/>
    <property type="match status" value="1"/>
</dbReference>
<sequence length="150" mass="16501">MKSFFYQRILGKNKSVPWPVSPNIRIGNYKNINFDIGDLHIFQTHGSYFQASKAKINIGKGSWIAPNVGLITANHDIYNLDKHVEGKDINIGKNNWIGMNSIILPGVTLGDNTIVGAGSVVTKSFPEGYCIIAGNPAKVIKTINKKEVFN</sequence>
<comment type="similarity">
    <text evidence="1">Belongs to the transferase hexapeptide repeat family.</text>
</comment>
<reference evidence="3 4" key="1">
    <citation type="journal article" date="2014" name="Genome Announc.">
        <title>Complete Genome Sequence of Amino Acid-Utilizing Eubacterium acidaminophilum al-2 (DSM 3953).</title>
        <authorList>
            <person name="Poehlein A."/>
            <person name="Andreesen J.R."/>
            <person name="Daniel R."/>
        </authorList>
    </citation>
    <scope>NUCLEOTIDE SEQUENCE [LARGE SCALE GENOMIC DNA]</scope>
    <source>
        <strain evidence="3 4">DSM 3953</strain>
    </source>
</reference>
<dbReference type="SUPFAM" id="SSF51161">
    <property type="entry name" value="Trimeric LpxA-like enzymes"/>
    <property type="match status" value="1"/>
</dbReference>
<evidence type="ECO:0000256" key="1">
    <source>
        <dbReference type="ARBA" id="ARBA00007274"/>
    </source>
</evidence>
<evidence type="ECO:0000313" key="3">
    <source>
        <dbReference type="EMBL" id="AHM57287.1"/>
    </source>
</evidence>
<dbReference type="Proteomes" id="UP000019591">
    <property type="component" value="Chromosome"/>
</dbReference>
<dbReference type="AlphaFoldDB" id="W8TM56"/>
<dbReference type="EMBL" id="CP007452">
    <property type="protein sequence ID" value="AHM57287.1"/>
    <property type="molecule type" value="Genomic_DNA"/>
</dbReference>
<dbReference type="GO" id="GO:0008374">
    <property type="term" value="F:O-acyltransferase activity"/>
    <property type="evidence" value="ECO:0007669"/>
    <property type="project" value="TreeGrafter"/>
</dbReference>
<dbReference type="KEGG" id="eac:EAL2_c20060"/>
<organism evidence="3 4">
    <name type="scientific">Peptoclostridium acidaminophilum DSM 3953</name>
    <dbReference type="NCBI Taxonomy" id="1286171"/>
    <lineage>
        <taxon>Bacteria</taxon>
        <taxon>Bacillati</taxon>
        <taxon>Bacillota</taxon>
        <taxon>Clostridia</taxon>
        <taxon>Peptostreptococcales</taxon>
        <taxon>Peptoclostridiaceae</taxon>
        <taxon>Peptoclostridium</taxon>
    </lineage>
</organism>
<protein>
    <recommendedName>
        <fullName evidence="5">Acyltransferase</fullName>
    </recommendedName>
</protein>
<gene>
    <name evidence="3" type="ORF">EAL2_c20060</name>
</gene>
<dbReference type="InterPro" id="IPR051159">
    <property type="entry name" value="Hexapeptide_acetyltransf"/>
</dbReference>
<dbReference type="eggNOG" id="COG0110">
    <property type="taxonomic scope" value="Bacteria"/>
</dbReference>
<evidence type="ECO:0000313" key="4">
    <source>
        <dbReference type="Proteomes" id="UP000019591"/>
    </source>
</evidence>
<evidence type="ECO:0000256" key="2">
    <source>
        <dbReference type="ARBA" id="ARBA00022679"/>
    </source>
</evidence>
<keyword evidence="2" id="KW-0808">Transferase</keyword>
<dbReference type="InterPro" id="IPR011004">
    <property type="entry name" value="Trimer_LpxA-like_sf"/>
</dbReference>
<dbReference type="Gene3D" id="2.160.10.10">
    <property type="entry name" value="Hexapeptide repeat proteins"/>
    <property type="match status" value="1"/>
</dbReference>
<dbReference type="GO" id="GO:0005829">
    <property type="term" value="C:cytosol"/>
    <property type="evidence" value="ECO:0007669"/>
    <property type="project" value="TreeGrafter"/>
</dbReference>